<feature type="transmembrane region" description="Helical" evidence="1">
    <location>
        <begin position="250"/>
        <end position="270"/>
    </location>
</feature>
<dbReference type="RefSeq" id="WP_272136463.1">
    <property type="nucleotide sequence ID" value="NZ_JAQLOI010000001.1"/>
</dbReference>
<sequence length="285" mass="31368">MHPSIYMLEKELIEHKVVTRVPLFLLVVIVLMFVGALTNSGFQQSYSFQMEFNGYSTDIISGLSSTINSKIIYAVSLVSLILSSLYLPKTLRKERLEGSSMFWRSMPVSHGMTHAVKLAFGLLVIPLICSVLVLGATLMLWVLNLATDTQVAMLLSQSSLFDVVINWFSFLARMTLVAFALLPLAIIAMMVSQLVSSPILVMVITSYAVKWLSAYLFGFDGVGEFFNAIFSIPAMIFSPEPLIGFARAGIVNLVIYYVLGIAALTASLSLSQTNEVSFRGMFSRG</sequence>
<feature type="transmembrane region" description="Helical" evidence="1">
    <location>
        <begin position="71"/>
        <end position="87"/>
    </location>
</feature>
<feature type="transmembrane region" description="Helical" evidence="1">
    <location>
        <begin position="118"/>
        <end position="143"/>
    </location>
</feature>
<dbReference type="EMBL" id="JAQLOI010000001">
    <property type="protein sequence ID" value="MDB1124288.1"/>
    <property type="molecule type" value="Genomic_DNA"/>
</dbReference>
<feature type="transmembrane region" description="Helical" evidence="1">
    <location>
        <begin position="199"/>
        <end position="219"/>
    </location>
</feature>
<evidence type="ECO:0008006" key="4">
    <source>
        <dbReference type="Google" id="ProtNLM"/>
    </source>
</evidence>
<evidence type="ECO:0000256" key="1">
    <source>
        <dbReference type="SAM" id="Phobius"/>
    </source>
</evidence>
<comment type="caution">
    <text evidence="2">The sequence shown here is derived from an EMBL/GenBank/DDBJ whole genome shotgun (WGS) entry which is preliminary data.</text>
</comment>
<protein>
    <recommendedName>
        <fullName evidence="4">ABC transporter</fullName>
    </recommendedName>
</protein>
<evidence type="ECO:0000313" key="3">
    <source>
        <dbReference type="Proteomes" id="UP001210678"/>
    </source>
</evidence>
<name>A0ABT4YTA5_9VIBR</name>
<feature type="transmembrane region" description="Helical" evidence="1">
    <location>
        <begin position="163"/>
        <end position="187"/>
    </location>
</feature>
<keyword evidence="1" id="KW-0812">Transmembrane</keyword>
<feature type="transmembrane region" description="Helical" evidence="1">
    <location>
        <begin position="21"/>
        <end position="42"/>
    </location>
</feature>
<keyword evidence="1" id="KW-0472">Membrane</keyword>
<keyword evidence="3" id="KW-1185">Reference proteome</keyword>
<reference evidence="2 3" key="1">
    <citation type="submission" date="2023-01" db="EMBL/GenBank/DDBJ databases">
        <title>Vibrio sp. KJ40-1 sp.nov, isolated from marine algae.</title>
        <authorList>
            <person name="Butt M."/>
            <person name="Kim J.M.J."/>
            <person name="Jeon C.O.C."/>
        </authorList>
    </citation>
    <scope>NUCLEOTIDE SEQUENCE [LARGE SCALE GENOMIC DNA]</scope>
    <source>
        <strain evidence="2 3">KJ40-1</strain>
    </source>
</reference>
<keyword evidence="1" id="KW-1133">Transmembrane helix</keyword>
<accession>A0ABT4YTA5</accession>
<organism evidence="2 3">
    <name type="scientific">Vibrio algarum</name>
    <dbReference type="NCBI Taxonomy" id="3020714"/>
    <lineage>
        <taxon>Bacteria</taxon>
        <taxon>Pseudomonadati</taxon>
        <taxon>Pseudomonadota</taxon>
        <taxon>Gammaproteobacteria</taxon>
        <taxon>Vibrionales</taxon>
        <taxon>Vibrionaceae</taxon>
        <taxon>Vibrio</taxon>
    </lineage>
</organism>
<gene>
    <name evidence="2" type="ORF">PGX00_11730</name>
</gene>
<evidence type="ECO:0000313" key="2">
    <source>
        <dbReference type="EMBL" id="MDB1124288.1"/>
    </source>
</evidence>
<proteinExistence type="predicted"/>
<dbReference type="Proteomes" id="UP001210678">
    <property type="component" value="Unassembled WGS sequence"/>
</dbReference>